<evidence type="ECO:0000313" key="1">
    <source>
        <dbReference type="EMBL" id="SDU41589.1"/>
    </source>
</evidence>
<sequence length="59" mass="6702">MIISRERLASLLIDTKEALDLEVKNWLDLQGFNHDKACHSPQRLKARGQVSRAVTPFLA</sequence>
<dbReference type="EMBL" id="LT629796">
    <property type="protein sequence ID" value="SDU41589.1"/>
    <property type="molecule type" value="Genomic_DNA"/>
</dbReference>
<protein>
    <submittedName>
        <fullName evidence="1">Uncharacterized protein</fullName>
    </submittedName>
</protein>
<dbReference type="RefSeq" id="WP_083375669.1">
    <property type="nucleotide sequence ID" value="NZ_LT629796.1"/>
</dbReference>
<evidence type="ECO:0000313" key="2">
    <source>
        <dbReference type="Proteomes" id="UP000182476"/>
    </source>
</evidence>
<accession>A0ABY0VM56</accession>
<reference evidence="1 2" key="1">
    <citation type="submission" date="2016-10" db="EMBL/GenBank/DDBJ databases">
        <authorList>
            <person name="Varghese N."/>
            <person name="Submissions S."/>
        </authorList>
    </citation>
    <scope>NUCLEOTIDE SEQUENCE [LARGE SCALE GENOMIC DNA]</scope>
    <source>
        <strain evidence="1 2">LMG 21607</strain>
    </source>
</reference>
<organism evidence="1 2">
    <name type="scientific">Pseudomonas mandelii</name>
    <dbReference type="NCBI Taxonomy" id="75612"/>
    <lineage>
        <taxon>Bacteria</taxon>
        <taxon>Pseudomonadati</taxon>
        <taxon>Pseudomonadota</taxon>
        <taxon>Gammaproteobacteria</taxon>
        <taxon>Pseudomonadales</taxon>
        <taxon>Pseudomonadaceae</taxon>
        <taxon>Pseudomonas</taxon>
    </lineage>
</organism>
<name>A0ABY0VM56_9PSED</name>
<dbReference type="Proteomes" id="UP000182476">
    <property type="component" value="Chromosome I"/>
</dbReference>
<proteinExistence type="predicted"/>
<keyword evidence="2" id="KW-1185">Reference proteome</keyword>
<gene>
    <name evidence="1" type="ORF">SAMN04489801_2882</name>
</gene>
<dbReference type="GeneID" id="46429944"/>